<protein>
    <submittedName>
        <fullName evidence="2">Uncharacterized protein</fullName>
    </submittedName>
</protein>
<evidence type="ECO:0000313" key="3">
    <source>
        <dbReference type="Proteomes" id="UP000535890"/>
    </source>
</evidence>
<name>A0A7Y9DRY5_9PSEU</name>
<gene>
    <name evidence="2" type="ORF">BJ983_000524</name>
</gene>
<sequence length="67" mass="6647">MTDPAPGTTPTASTAPSTTAPSAPGSAEALEQGCQCSFLLNDPAGQSFVNPLCPLHGAQHEGRVSAP</sequence>
<evidence type="ECO:0000313" key="2">
    <source>
        <dbReference type="EMBL" id="NYD34422.1"/>
    </source>
</evidence>
<accession>A0A7Y9DRY5</accession>
<feature type="region of interest" description="Disordered" evidence="1">
    <location>
        <begin position="1"/>
        <end position="28"/>
    </location>
</feature>
<comment type="caution">
    <text evidence="2">The sequence shown here is derived from an EMBL/GenBank/DDBJ whole genome shotgun (WGS) entry which is preliminary data.</text>
</comment>
<dbReference type="EMBL" id="JACCBN010000001">
    <property type="protein sequence ID" value="NYD34422.1"/>
    <property type="molecule type" value="Genomic_DNA"/>
</dbReference>
<evidence type="ECO:0000256" key="1">
    <source>
        <dbReference type="SAM" id="MobiDB-lite"/>
    </source>
</evidence>
<feature type="compositionally biased region" description="Low complexity" evidence="1">
    <location>
        <begin position="1"/>
        <end position="27"/>
    </location>
</feature>
<organism evidence="2 3">
    <name type="scientific">Actinomycetospora corticicola</name>
    <dbReference type="NCBI Taxonomy" id="663602"/>
    <lineage>
        <taxon>Bacteria</taxon>
        <taxon>Bacillati</taxon>
        <taxon>Actinomycetota</taxon>
        <taxon>Actinomycetes</taxon>
        <taxon>Pseudonocardiales</taxon>
        <taxon>Pseudonocardiaceae</taxon>
        <taxon>Actinomycetospora</taxon>
    </lineage>
</organism>
<reference evidence="2 3" key="1">
    <citation type="submission" date="2020-07" db="EMBL/GenBank/DDBJ databases">
        <title>Sequencing the genomes of 1000 actinobacteria strains.</title>
        <authorList>
            <person name="Klenk H.-P."/>
        </authorList>
    </citation>
    <scope>NUCLEOTIDE SEQUENCE [LARGE SCALE GENOMIC DNA]</scope>
    <source>
        <strain evidence="2 3">DSM 45772</strain>
    </source>
</reference>
<dbReference type="Proteomes" id="UP000535890">
    <property type="component" value="Unassembled WGS sequence"/>
</dbReference>
<dbReference type="RefSeq" id="WP_179792376.1">
    <property type="nucleotide sequence ID" value="NZ_BAABHP010000026.1"/>
</dbReference>
<proteinExistence type="predicted"/>
<keyword evidence="3" id="KW-1185">Reference proteome</keyword>
<dbReference type="AlphaFoldDB" id="A0A7Y9DRY5"/>